<keyword evidence="3" id="KW-0677">Repeat</keyword>
<feature type="domain" description="EGF-like" evidence="7">
    <location>
        <begin position="186"/>
        <end position="226"/>
    </location>
</feature>
<dbReference type="GO" id="GO:0005509">
    <property type="term" value="F:calcium ion binding"/>
    <property type="evidence" value="ECO:0007669"/>
    <property type="project" value="InterPro"/>
</dbReference>
<feature type="compositionally biased region" description="Polar residues" evidence="6">
    <location>
        <begin position="827"/>
        <end position="847"/>
    </location>
</feature>
<evidence type="ECO:0000256" key="4">
    <source>
        <dbReference type="ARBA" id="ARBA00023157"/>
    </source>
</evidence>
<feature type="compositionally biased region" description="Pro residues" evidence="6">
    <location>
        <begin position="516"/>
        <end position="528"/>
    </location>
</feature>
<dbReference type="PROSITE" id="PS50026">
    <property type="entry name" value="EGF_3"/>
    <property type="match status" value="1"/>
</dbReference>
<evidence type="ECO:0000313" key="8">
    <source>
        <dbReference type="EMBL" id="KAK7071286.1"/>
    </source>
</evidence>
<feature type="region of interest" description="Disordered" evidence="6">
    <location>
        <begin position="393"/>
        <end position="427"/>
    </location>
</feature>
<feature type="compositionally biased region" description="Polar residues" evidence="6">
    <location>
        <begin position="704"/>
        <end position="716"/>
    </location>
</feature>
<dbReference type="Gene3D" id="2.10.25.10">
    <property type="entry name" value="Laminin"/>
    <property type="match status" value="2"/>
</dbReference>
<dbReference type="SMART" id="SM00181">
    <property type="entry name" value="EGF"/>
    <property type="match status" value="2"/>
</dbReference>
<dbReference type="GO" id="GO:0005581">
    <property type="term" value="C:collagen trimer"/>
    <property type="evidence" value="ECO:0007669"/>
    <property type="project" value="UniProtKB-KW"/>
</dbReference>
<dbReference type="InterPro" id="IPR018097">
    <property type="entry name" value="EGF_Ca-bd_CS"/>
</dbReference>
<dbReference type="CDD" id="cd00054">
    <property type="entry name" value="EGF_CA"/>
    <property type="match status" value="1"/>
</dbReference>
<dbReference type="InterPro" id="IPR052235">
    <property type="entry name" value="Nephronectin_domain"/>
</dbReference>
<feature type="compositionally biased region" description="Acidic residues" evidence="6">
    <location>
        <begin position="853"/>
        <end position="870"/>
    </location>
</feature>
<comment type="caution">
    <text evidence="5">Lacks conserved residue(s) required for the propagation of feature annotation.</text>
</comment>
<dbReference type="InterPro" id="IPR001881">
    <property type="entry name" value="EGF-like_Ca-bd_dom"/>
</dbReference>
<keyword evidence="2" id="KW-0732">Signal</keyword>
<evidence type="ECO:0000256" key="3">
    <source>
        <dbReference type="ARBA" id="ARBA00022737"/>
    </source>
</evidence>
<feature type="region of interest" description="Disordered" evidence="6">
    <location>
        <begin position="307"/>
        <end position="378"/>
    </location>
</feature>
<dbReference type="InterPro" id="IPR000152">
    <property type="entry name" value="EGF-type_Asp/Asn_hydroxyl_site"/>
</dbReference>
<gene>
    <name evidence="8" type="primary">CCBE1</name>
    <name evidence="8" type="ORF">SK128_016847</name>
</gene>
<evidence type="ECO:0000313" key="9">
    <source>
        <dbReference type="Proteomes" id="UP001381693"/>
    </source>
</evidence>
<feature type="region of interest" description="Disordered" evidence="6">
    <location>
        <begin position="507"/>
        <end position="528"/>
    </location>
</feature>
<dbReference type="FunFam" id="2.10.25.10:FF:000240">
    <property type="entry name" value="Vitamin K-dependent protein S"/>
    <property type="match status" value="1"/>
</dbReference>
<dbReference type="PROSITE" id="PS00010">
    <property type="entry name" value="ASX_HYDROXYL"/>
    <property type="match status" value="1"/>
</dbReference>
<dbReference type="InterPro" id="IPR000742">
    <property type="entry name" value="EGF"/>
</dbReference>
<evidence type="ECO:0000256" key="2">
    <source>
        <dbReference type="ARBA" id="ARBA00022729"/>
    </source>
</evidence>
<reference evidence="8 9" key="1">
    <citation type="submission" date="2023-11" db="EMBL/GenBank/DDBJ databases">
        <title>Halocaridina rubra genome assembly.</title>
        <authorList>
            <person name="Smith C."/>
        </authorList>
    </citation>
    <scope>NUCLEOTIDE SEQUENCE [LARGE SCALE GENOMIC DNA]</scope>
    <source>
        <strain evidence="8">EP-1</strain>
        <tissue evidence="8">Whole</tissue>
    </source>
</reference>
<dbReference type="Proteomes" id="UP001381693">
    <property type="component" value="Unassembled WGS sequence"/>
</dbReference>
<dbReference type="PANTHER" id="PTHR24050">
    <property type="entry name" value="PA14 DOMAIN-CONTAINING PROTEIN"/>
    <property type="match status" value="1"/>
</dbReference>
<dbReference type="SMART" id="SM00179">
    <property type="entry name" value="EGF_CA"/>
    <property type="match status" value="1"/>
</dbReference>
<dbReference type="PANTHER" id="PTHR24050:SF25">
    <property type="entry name" value="COMPLEMENT COMPONENT C1Q RECEPTOR"/>
    <property type="match status" value="1"/>
</dbReference>
<keyword evidence="8" id="KW-0176">Collagen</keyword>
<feature type="region of interest" description="Disordered" evidence="6">
    <location>
        <begin position="34"/>
        <end position="61"/>
    </location>
</feature>
<feature type="compositionally biased region" description="Polar residues" evidence="6">
    <location>
        <begin position="871"/>
        <end position="885"/>
    </location>
</feature>
<feature type="compositionally biased region" description="Basic and acidic residues" evidence="6">
    <location>
        <begin position="719"/>
        <end position="729"/>
    </location>
</feature>
<name>A0AAN8ZWH7_HALRR</name>
<keyword evidence="9" id="KW-1185">Reference proteome</keyword>
<protein>
    <submittedName>
        <fullName evidence="8">Collagen and calcium-binding EGF domain-containing protein 1</fullName>
    </submittedName>
</protein>
<evidence type="ECO:0000256" key="1">
    <source>
        <dbReference type="ARBA" id="ARBA00022536"/>
    </source>
</evidence>
<dbReference type="PROSITE" id="PS01187">
    <property type="entry name" value="EGF_CA"/>
    <property type="match status" value="1"/>
</dbReference>
<keyword evidence="4" id="KW-1015">Disulfide bond</keyword>
<sequence>MKGNIPDVINFIFIVTVATTWVPGNDATSILLNPSSTNGRYTEHRPSSSSNAFPEEEEEASNIPSQESYEAFASMDPAGQSGGFFLDDFEAVTRSDTLECPSANVITTRYKCQVRDKWVDCFRRHCCQGYNFVAGRCLPETVDPCSQNFCEQKCSVYFGRVICTCYSGYRFSPEHHKRGLTPVCLDIDECVLQNGNCQHMCVNEPGTFRCECREGYRLREDNSTCELEIENAGITPYDQLGTVEGAVLPTEHHWRAPTRSGPSDMRGNSRRCSATCASVGNLENKIKSLEERVVALSTAVRLYSFAAGPPGPEGPPGPPGAAGPRGFPGPAGSPGPKGQRGAPGPEWNPPPSWFPPATTTMSPAQADDPFTDDDYPLDSWTVLQNRGKREFCRCRRGPIGPPGAPGKSGPRGFRGAPGPSGERGEPGSFDFLLLMMADVKHDIQKLQERVFRGNERPEPYDLEGALEADTNTPRRRDQYKTRLQEILTEEVDNEIYGAGTLYHSAGNKGERHQEIPPTPPTQAPLPPPITRRGSITSSHLSRENEPDLVSNSQEYHYDTTDGYYDHLANESDDFFTDIPDYDYGGLTDVSYISEYAAIDTTSPTDAILPTNSEQPHIPSTTGEYLGATRDSEYRTEHSQQSYYGESGIEGPDERGHSDTATTRGERGQTHDQRISSLNPIVTESTHSSWKLKSYIYDEEEDYHQQQATSEGATLNHSRGRGELSPRRSPSDTIINETPRATPKQTLTEGDRNRLRENEKLVDILDDIMKEIEATVKYSQERNTRSFKNDSAISGSPKITNEMDQTTKFHFMGNETNEDHIGREKNLETSTSETSNANAAGTEENQFDNPKIQEEEERNEEITDNNEEEEQSQNGVFSSLNWRWWD</sequence>
<keyword evidence="1 5" id="KW-0245">EGF-like domain</keyword>
<feature type="region of interest" description="Disordered" evidence="6">
    <location>
        <begin position="631"/>
        <end position="681"/>
    </location>
</feature>
<dbReference type="Pfam" id="PF14670">
    <property type="entry name" value="FXa_inhibition"/>
    <property type="match status" value="1"/>
</dbReference>
<dbReference type="PROSITE" id="PS01186">
    <property type="entry name" value="EGF_2"/>
    <property type="match status" value="1"/>
</dbReference>
<organism evidence="8 9">
    <name type="scientific">Halocaridina rubra</name>
    <name type="common">Hawaiian red shrimp</name>
    <dbReference type="NCBI Taxonomy" id="373956"/>
    <lineage>
        <taxon>Eukaryota</taxon>
        <taxon>Metazoa</taxon>
        <taxon>Ecdysozoa</taxon>
        <taxon>Arthropoda</taxon>
        <taxon>Crustacea</taxon>
        <taxon>Multicrustacea</taxon>
        <taxon>Malacostraca</taxon>
        <taxon>Eumalacostraca</taxon>
        <taxon>Eucarida</taxon>
        <taxon>Decapoda</taxon>
        <taxon>Pleocyemata</taxon>
        <taxon>Caridea</taxon>
        <taxon>Atyoidea</taxon>
        <taxon>Atyidae</taxon>
        <taxon>Halocaridina</taxon>
    </lineage>
</organism>
<accession>A0AAN8ZWH7</accession>
<feature type="compositionally biased region" description="Pro residues" evidence="6">
    <location>
        <begin position="309"/>
        <end position="321"/>
    </location>
</feature>
<dbReference type="EMBL" id="JAXCGZ010015105">
    <property type="protein sequence ID" value="KAK7071286.1"/>
    <property type="molecule type" value="Genomic_DNA"/>
</dbReference>
<feature type="compositionally biased region" description="Low complexity" evidence="6">
    <location>
        <begin position="322"/>
        <end position="337"/>
    </location>
</feature>
<feature type="compositionally biased region" description="Basic and acidic residues" evidence="6">
    <location>
        <begin position="651"/>
        <end position="673"/>
    </location>
</feature>
<dbReference type="AlphaFoldDB" id="A0AAN8ZWH7"/>
<dbReference type="SUPFAM" id="SSF57196">
    <property type="entry name" value="EGF/Laminin"/>
    <property type="match status" value="2"/>
</dbReference>
<evidence type="ECO:0000259" key="7">
    <source>
        <dbReference type="PROSITE" id="PS50026"/>
    </source>
</evidence>
<dbReference type="Gene3D" id="1.20.5.320">
    <property type="entry name" value="6-Phosphogluconate Dehydrogenase, domain 3"/>
    <property type="match status" value="1"/>
</dbReference>
<feature type="compositionally biased region" description="Low complexity" evidence="6">
    <location>
        <begin position="405"/>
        <end position="420"/>
    </location>
</feature>
<evidence type="ECO:0000256" key="6">
    <source>
        <dbReference type="SAM" id="MobiDB-lite"/>
    </source>
</evidence>
<feature type="region of interest" description="Disordered" evidence="6">
    <location>
        <begin position="701"/>
        <end position="753"/>
    </location>
</feature>
<evidence type="ECO:0000256" key="5">
    <source>
        <dbReference type="PROSITE-ProRule" id="PRU00076"/>
    </source>
</evidence>
<comment type="caution">
    <text evidence="8">The sequence shown here is derived from an EMBL/GenBank/DDBJ whole genome shotgun (WGS) entry which is preliminary data.</text>
</comment>
<feature type="region of interest" description="Disordered" evidence="6">
    <location>
        <begin position="825"/>
        <end position="885"/>
    </location>
</feature>
<proteinExistence type="predicted"/>